<feature type="domain" description="Tyr recombinase" evidence="3">
    <location>
        <begin position="34"/>
        <end position="207"/>
    </location>
</feature>
<protein>
    <submittedName>
        <fullName evidence="4">Tyrosine-type recombinase/integrase</fullName>
    </submittedName>
</protein>
<name>A0ABV1RBC2_9HYPH</name>
<accession>A0ABV1RBC2</accession>
<dbReference type="Proteomes" id="UP001432995">
    <property type="component" value="Unassembled WGS sequence"/>
</dbReference>
<dbReference type="EMBL" id="JBELQD010000081">
    <property type="protein sequence ID" value="MER2292126.1"/>
    <property type="molecule type" value="Genomic_DNA"/>
</dbReference>
<sequence length="251" mass="27988">MLKALRAMFQWAMEEEIVDADPTRDVKRVQYVTKRHHTWTLDEVDQFEHRHPVGTKPRLAFALLLYTACRREDAPRLGPQHISGGRLRYVQAKNEHRKPISMDVPVFPDLAEAIAAAPSAHLTFLVTEYGKQFSTAGFGNRFREWCDQAGLPHCSAHGLRKATAARLAERGCTPHEIMAVTGHQTLEEVERYTREAQRAGLADSAWERYAKGQRGPTADAGSGPTSIKSLSEIAKNAPVALPRGIEPLFSP</sequence>
<dbReference type="Pfam" id="PF00589">
    <property type="entry name" value="Phage_integrase"/>
    <property type="match status" value="1"/>
</dbReference>
<reference evidence="4" key="1">
    <citation type="submission" date="2024-06" db="EMBL/GenBank/DDBJ databases">
        <authorList>
            <person name="Campbell A.G."/>
        </authorList>
    </citation>
    <scope>NUCLEOTIDE SEQUENCE</scope>
    <source>
        <strain evidence="4">EM17</strain>
    </source>
</reference>
<evidence type="ECO:0000259" key="3">
    <source>
        <dbReference type="PROSITE" id="PS51898"/>
    </source>
</evidence>
<comment type="caution">
    <text evidence="4">The sequence shown here is derived from an EMBL/GenBank/DDBJ whole genome shotgun (WGS) entry which is preliminary data.</text>
</comment>
<keyword evidence="5" id="KW-1185">Reference proteome</keyword>
<dbReference type="SUPFAM" id="SSF56349">
    <property type="entry name" value="DNA breaking-rejoining enzymes"/>
    <property type="match status" value="1"/>
</dbReference>
<evidence type="ECO:0000256" key="1">
    <source>
        <dbReference type="ARBA" id="ARBA00022908"/>
    </source>
</evidence>
<dbReference type="InterPro" id="IPR002104">
    <property type="entry name" value="Integrase_catalytic"/>
</dbReference>
<dbReference type="InterPro" id="IPR013762">
    <property type="entry name" value="Integrase-like_cat_sf"/>
</dbReference>
<organism evidence="4 5">
    <name type="scientific">Methylobacterium brachiatum</name>
    <dbReference type="NCBI Taxonomy" id="269660"/>
    <lineage>
        <taxon>Bacteria</taxon>
        <taxon>Pseudomonadati</taxon>
        <taxon>Pseudomonadota</taxon>
        <taxon>Alphaproteobacteria</taxon>
        <taxon>Hyphomicrobiales</taxon>
        <taxon>Methylobacteriaceae</taxon>
        <taxon>Methylobacterium</taxon>
    </lineage>
</organism>
<dbReference type="PROSITE" id="PS51898">
    <property type="entry name" value="TYR_RECOMBINASE"/>
    <property type="match status" value="1"/>
</dbReference>
<dbReference type="Gene3D" id="1.10.443.10">
    <property type="entry name" value="Intergrase catalytic core"/>
    <property type="match status" value="1"/>
</dbReference>
<evidence type="ECO:0000313" key="5">
    <source>
        <dbReference type="Proteomes" id="UP001432995"/>
    </source>
</evidence>
<proteinExistence type="predicted"/>
<dbReference type="PANTHER" id="PTHR30349:SF64">
    <property type="entry name" value="PROPHAGE INTEGRASE INTD-RELATED"/>
    <property type="match status" value="1"/>
</dbReference>
<dbReference type="InterPro" id="IPR050090">
    <property type="entry name" value="Tyrosine_recombinase_XerCD"/>
</dbReference>
<evidence type="ECO:0000313" key="4">
    <source>
        <dbReference type="EMBL" id="MER2292126.1"/>
    </source>
</evidence>
<gene>
    <name evidence="4" type="ORF">ABS770_28110</name>
</gene>
<dbReference type="InterPro" id="IPR011010">
    <property type="entry name" value="DNA_brk_join_enz"/>
</dbReference>
<evidence type="ECO:0000256" key="2">
    <source>
        <dbReference type="ARBA" id="ARBA00023172"/>
    </source>
</evidence>
<dbReference type="PANTHER" id="PTHR30349">
    <property type="entry name" value="PHAGE INTEGRASE-RELATED"/>
    <property type="match status" value="1"/>
</dbReference>
<keyword evidence="2" id="KW-0233">DNA recombination</keyword>
<keyword evidence="1" id="KW-0229">DNA integration</keyword>
<dbReference type="RefSeq" id="WP_350381539.1">
    <property type="nucleotide sequence ID" value="NZ_JBELQD010000081.1"/>
</dbReference>